<feature type="compositionally biased region" description="Polar residues" evidence="1">
    <location>
        <begin position="326"/>
        <end position="340"/>
    </location>
</feature>
<name>A0ABX0ZI47_9ACTN</name>
<feature type="region of interest" description="Disordered" evidence="1">
    <location>
        <begin position="316"/>
        <end position="340"/>
    </location>
</feature>
<feature type="region of interest" description="Disordered" evidence="1">
    <location>
        <begin position="263"/>
        <end position="291"/>
    </location>
</feature>
<feature type="compositionally biased region" description="Basic residues" evidence="1">
    <location>
        <begin position="1"/>
        <end position="12"/>
    </location>
</feature>
<dbReference type="InterPro" id="IPR013325">
    <property type="entry name" value="RNA_pol_sigma_r2"/>
</dbReference>
<evidence type="ECO:0000256" key="2">
    <source>
        <dbReference type="SAM" id="Phobius"/>
    </source>
</evidence>
<protein>
    <submittedName>
        <fullName evidence="3">Uncharacterized protein</fullName>
    </submittedName>
</protein>
<proteinExistence type="predicted"/>
<feature type="region of interest" description="Disordered" evidence="1">
    <location>
        <begin position="1"/>
        <end position="30"/>
    </location>
</feature>
<evidence type="ECO:0000256" key="1">
    <source>
        <dbReference type="SAM" id="MobiDB-lite"/>
    </source>
</evidence>
<dbReference type="Gene3D" id="1.10.10.10">
    <property type="entry name" value="Winged helix-like DNA-binding domain superfamily/Winged helix DNA-binding domain"/>
    <property type="match status" value="1"/>
</dbReference>
<comment type="caution">
    <text evidence="3">The sequence shown here is derived from an EMBL/GenBank/DDBJ whole genome shotgun (WGS) entry which is preliminary data.</text>
</comment>
<dbReference type="EMBL" id="JAATEJ010000002">
    <property type="protein sequence ID" value="NJP42797.1"/>
    <property type="molecule type" value="Genomic_DNA"/>
</dbReference>
<accession>A0ABX0ZI47</accession>
<feature type="compositionally biased region" description="Low complexity" evidence="1">
    <location>
        <begin position="263"/>
        <end position="279"/>
    </location>
</feature>
<evidence type="ECO:0000313" key="3">
    <source>
        <dbReference type="EMBL" id="NJP42797.1"/>
    </source>
</evidence>
<evidence type="ECO:0000313" key="4">
    <source>
        <dbReference type="Proteomes" id="UP000734511"/>
    </source>
</evidence>
<dbReference type="RefSeq" id="WP_167981626.1">
    <property type="nucleotide sequence ID" value="NZ_JAATEJ010000002.1"/>
</dbReference>
<keyword evidence="2" id="KW-1133">Transmembrane helix</keyword>
<dbReference type="Gene3D" id="1.10.1740.10">
    <property type="match status" value="1"/>
</dbReference>
<organism evidence="3 4">
    <name type="scientific">Actinacidiphila epipremni</name>
    <dbReference type="NCBI Taxonomy" id="2053013"/>
    <lineage>
        <taxon>Bacteria</taxon>
        <taxon>Bacillati</taxon>
        <taxon>Actinomycetota</taxon>
        <taxon>Actinomycetes</taxon>
        <taxon>Kitasatosporales</taxon>
        <taxon>Streptomycetaceae</taxon>
        <taxon>Actinacidiphila</taxon>
    </lineage>
</organism>
<dbReference type="SUPFAM" id="SSF88946">
    <property type="entry name" value="Sigma2 domain of RNA polymerase sigma factors"/>
    <property type="match status" value="1"/>
</dbReference>
<feature type="transmembrane region" description="Helical" evidence="2">
    <location>
        <begin position="293"/>
        <end position="313"/>
    </location>
</feature>
<keyword evidence="2" id="KW-0472">Membrane</keyword>
<feature type="compositionally biased region" description="Low complexity" evidence="1">
    <location>
        <begin position="13"/>
        <end position="29"/>
    </location>
</feature>
<sequence>MSGRKRPHKSRPKPAAARARTGAAAVKARSGTGTAAPFRVRAVYPAVIATPLPESPAEGAEAPALGACGVEASAGAGGISSSRVEAAARAVGVVDPADTGGAEDAFDALYLRCAEGLRRQVVVLTGDRELAGRAVGRAFDLAWQRWPEVARDEDPVGWLRATAHTYALATWQRHVARLRRRGGPAVEGELWGALVRIHPERRRALLLHDGLGMSLPRTAAEVESSTRAAASRIIGARRELAAAAPEVYDGGDAATHLAGLLTAAEPHGPGSPGAPTAAGVREASERGTRRRTVASFGAAGAILLVTTVCMIVGPQPGAHSHHDAPAQQQATTRPVSSPAD</sequence>
<dbReference type="InterPro" id="IPR036388">
    <property type="entry name" value="WH-like_DNA-bd_sf"/>
</dbReference>
<keyword evidence="2" id="KW-0812">Transmembrane</keyword>
<dbReference type="Proteomes" id="UP000734511">
    <property type="component" value="Unassembled WGS sequence"/>
</dbReference>
<reference evidence="3 4" key="1">
    <citation type="submission" date="2020-03" db="EMBL/GenBank/DDBJ databases">
        <title>WGS of actinomycetes isolated from Thailand.</title>
        <authorList>
            <person name="Thawai C."/>
        </authorList>
    </citation>
    <scope>NUCLEOTIDE SEQUENCE [LARGE SCALE GENOMIC DNA]</scope>
    <source>
        <strain evidence="3 4">PRB2-1</strain>
    </source>
</reference>
<gene>
    <name evidence="3" type="ORF">HCN08_05130</name>
</gene>
<keyword evidence="4" id="KW-1185">Reference proteome</keyword>